<proteinExistence type="predicted"/>
<organism evidence="3 4">
    <name type="scientific">Thalassobaculum litoreum DSM 18839</name>
    <dbReference type="NCBI Taxonomy" id="1123362"/>
    <lineage>
        <taxon>Bacteria</taxon>
        <taxon>Pseudomonadati</taxon>
        <taxon>Pseudomonadota</taxon>
        <taxon>Alphaproteobacteria</taxon>
        <taxon>Rhodospirillales</taxon>
        <taxon>Thalassobaculaceae</taxon>
        <taxon>Thalassobaculum</taxon>
    </lineage>
</organism>
<accession>A0A8G2BMB6</accession>
<dbReference type="RefSeq" id="WP_093154305.1">
    <property type="nucleotide sequence ID" value="NZ_FNBW01000020.1"/>
</dbReference>
<feature type="transmembrane region" description="Helical" evidence="2">
    <location>
        <begin position="91"/>
        <end position="120"/>
    </location>
</feature>
<feature type="region of interest" description="Disordered" evidence="1">
    <location>
        <begin position="140"/>
        <end position="167"/>
    </location>
</feature>
<evidence type="ECO:0000256" key="2">
    <source>
        <dbReference type="SAM" id="Phobius"/>
    </source>
</evidence>
<dbReference type="AlphaFoldDB" id="A0A8G2BMB6"/>
<sequence length="167" mass="18346">MSANAASSAATKTIMFVLVAGGAVLFLPSMMLLVIGMTPTLAAMLTDRRREKYATLCVGCINFTGVLPFLIELWTQDHTYEHAFQVISSPFTWLVMFGAAAIGWAIYFVAPGIVGMFIAMRADQRVERLRRRQRDLVEEWGPGVAGSADREEDDAKKGARRGGGREE</sequence>
<dbReference type="OrthoDB" id="7357449at2"/>
<feature type="compositionally biased region" description="Basic and acidic residues" evidence="1">
    <location>
        <begin position="153"/>
        <end position="167"/>
    </location>
</feature>
<evidence type="ECO:0000313" key="3">
    <source>
        <dbReference type="EMBL" id="SDG52485.1"/>
    </source>
</evidence>
<dbReference type="Proteomes" id="UP000198615">
    <property type="component" value="Unassembled WGS sequence"/>
</dbReference>
<feature type="transmembrane region" description="Helical" evidence="2">
    <location>
        <begin position="14"/>
        <end position="41"/>
    </location>
</feature>
<feature type="transmembrane region" description="Helical" evidence="2">
    <location>
        <begin position="53"/>
        <end position="71"/>
    </location>
</feature>
<dbReference type="EMBL" id="FNBW01000020">
    <property type="protein sequence ID" value="SDG52485.1"/>
    <property type="molecule type" value="Genomic_DNA"/>
</dbReference>
<protein>
    <submittedName>
        <fullName evidence="3">Uncharacterized protein</fullName>
    </submittedName>
</protein>
<keyword evidence="4" id="KW-1185">Reference proteome</keyword>
<evidence type="ECO:0000256" key="1">
    <source>
        <dbReference type="SAM" id="MobiDB-lite"/>
    </source>
</evidence>
<name>A0A8G2BMB6_9PROT</name>
<keyword evidence="2" id="KW-1133">Transmembrane helix</keyword>
<comment type="caution">
    <text evidence="3">The sequence shown here is derived from an EMBL/GenBank/DDBJ whole genome shotgun (WGS) entry which is preliminary data.</text>
</comment>
<keyword evidence="2" id="KW-0472">Membrane</keyword>
<evidence type="ECO:0000313" key="4">
    <source>
        <dbReference type="Proteomes" id="UP000198615"/>
    </source>
</evidence>
<keyword evidence="2" id="KW-0812">Transmembrane</keyword>
<gene>
    <name evidence="3" type="ORF">SAMN05660686_04718</name>
</gene>
<reference evidence="3 4" key="1">
    <citation type="submission" date="2016-10" db="EMBL/GenBank/DDBJ databases">
        <authorList>
            <person name="Varghese N."/>
            <person name="Submissions S."/>
        </authorList>
    </citation>
    <scope>NUCLEOTIDE SEQUENCE [LARGE SCALE GENOMIC DNA]</scope>
    <source>
        <strain evidence="3 4">DSM 18839</strain>
    </source>
</reference>